<dbReference type="CDD" id="cd00082">
    <property type="entry name" value="HisKA"/>
    <property type="match status" value="1"/>
</dbReference>
<keyword evidence="7" id="KW-0808">Transferase</keyword>
<feature type="coiled-coil region" evidence="4">
    <location>
        <begin position="184"/>
        <end position="263"/>
    </location>
</feature>
<evidence type="ECO:0000313" key="8">
    <source>
        <dbReference type="Proteomes" id="UP000006054"/>
    </source>
</evidence>
<protein>
    <recommendedName>
        <fullName evidence="2">histidine kinase</fullName>
        <ecNumber evidence="2">2.7.13.3</ecNumber>
    </recommendedName>
</protein>
<feature type="transmembrane region" description="Helical" evidence="5">
    <location>
        <begin position="163"/>
        <end position="184"/>
    </location>
</feature>
<dbReference type="InterPro" id="IPR004358">
    <property type="entry name" value="Sig_transdc_His_kin-like_C"/>
</dbReference>
<dbReference type="PANTHER" id="PTHR43065:SF48">
    <property type="entry name" value="HISTIDINE KINASE"/>
    <property type="match status" value="1"/>
</dbReference>
<dbReference type="PANTHER" id="PTHR43065">
    <property type="entry name" value="SENSOR HISTIDINE KINASE"/>
    <property type="match status" value="1"/>
</dbReference>
<evidence type="ECO:0000313" key="7">
    <source>
        <dbReference type="EMBL" id="AFM03789.1"/>
    </source>
</evidence>
<accession>I4AIK4</accession>
<dbReference type="GO" id="GO:0000155">
    <property type="term" value="F:phosphorelay sensor kinase activity"/>
    <property type="evidence" value="ECO:0007669"/>
    <property type="project" value="InterPro"/>
</dbReference>
<dbReference type="RefSeq" id="WP_014797246.1">
    <property type="nucleotide sequence ID" value="NC_018018.1"/>
</dbReference>
<dbReference type="SMART" id="SM00387">
    <property type="entry name" value="HATPase_c"/>
    <property type="match status" value="1"/>
</dbReference>
<dbReference type="EMBL" id="CP003345">
    <property type="protein sequence ID" value="AFM03789.1"/>
    <property type="molecule type" value="Genomic_DNA"/>
</dbReference>
<organism evidence="7 8">
    <name type="scientific">Bernardetia litoralis (strain ATCC 23117 / DSM 6794 / NBRC 15988 / NCIMB 1366 / Fx l1 / Sio-4)</name>
    <name type="common">Flexibacter litoralis</name>
    <dbReference type="NCBI Taxonomy" id="880071"/>
    <lineage>
        <taxon>Bacteria</taxon>
        <taxon>Pseudomonadati</taxon>
        <taxon>Bacteroidota</taxon>
        <taxon>Cytophagia</taxon>
        <taxon>Cytophagales</taxon>
        <taxon>Bernardetiaceae</taxon>
        <taxon>Bernardetia</taxon>
    </lineage>
</organism>
<sequence>MNLYQKIINNGVSKLETLKEKQLGHVTNLMLLIISLTAALVGTILFFLGITVHIDAVFLLLMFSLIGFILNGLGYFTTTKVACLIFFNLLVSYVLFKLDLEGFVIFMPNALLIIPSIIFGAKEKIYKYITIAFPVICYIFLFYTDFTVSFIEKEQISKQTIALIRINDILATTFVIIALIRGFVLTIEKKELELEETINNLEEKNSLIENQQEELQNQNEELQSSEEELRQNLEQLQSTQEELQKQKSEVENSYKELQVTQSQLIQAEKMASLGHLVANIAHEINTPLGAIRSSADSIETILLETLPNFSQFIKKLDNQTIIIFDELVALSIQKIDTLTSRQKRTLKYDLIEELEELDIEDAEEIATLILDMNLQGEKELFMSLFKNDYSEALIKEIFQTAFQLSTIIRSNQTIKEATNRAAKTVFALKNFSRQENSEEKSEIHLNETIETTLTLYHNQIKQGVDVIRNFDEVPHFLGYPDELMQVWTNLIHNAIQAMTGKGKLIISTHSQEKSVIISIQDTGEGIPKEVQSKIFDAFFTTKKVGEGSGLGLDITKKIIEKHNGKIWFETKEGIGTTFFVEIPMNN</sequence>
<feature type="transmembrane region" description="Helical" evidence="5">
    <location>
        <begin position="29"/>
        <end position="50"/>
    </location>
</feature>
<evidence type="ECO:0000256" key="3">
    <source>
        <dbReference type="ARBA" id="ARBA00022553"/>
    </source>
</evidence>
<dbReference type="OrthoDB" id="9811889at2"/>
<dbReference type="eggNOG" id="COG4191">
    <property type="taxonomic scope" value="Bacteria"/>
</dbReference>
<evidence type="ECO:0000256" key="1">
    <source>
        <dbReference type="ARBA" id="ARBA00000085"/>
    </source>
</evidence>
<dbReference type="KEGG" id="fli:Fleli_1357"/>
<evidence type="ECO:0000256" key="2">
    <source>
        <dbReference type="ARBA" id="ARBA00012438"/>
    </source>
</evidence>
<dbReference type="InterPro" id="IPR003594">
    <property type="entry name" value="HATPase_dom"/>
</dbReference>
<keyword evidence="5" id="KW-1133">Transmembrane helix</keyword>
<feature type="transmembrane region" description="Helical" evidence="5">
    <location>
        <begin position="128"/>
        <end position="151"/>
    </location>
</feature>
<dbReference type="PROSITE" id="PS50109">
    <property type="entry name" value="HIS_KIN"/>
    <property type="match status" value="1"/>
</dbReference>
<keyword evidence="4" id="KW-0175">Coiled coil</keyword>
<reference evidence="8" key="1">
    <citation type="submission" date="2012-06" db="EMBL/GenBank/DDBJ databases">
        <title>The complete genome of Flexibacter litoralis DSM 6794.</title>
        <authorList>
            <person name="Lucas S."/>
            <person name="Copeland A."/>
            <person name="Lapidus A."/>
            <person name="Glavina del Rio T."/>
            <person name="Dalin E."/>
            <person name="Tice H."/>
            <person name="Bruce D."/>
            <person name="Goodwin L."/>
            <person name="Pitluck S."/>
            <person name="Peters L."/>
            <person name="Ovchinnikova G."/>
            <person name="Lu M."/>
            <person name="Kyrpides N."/>
            <person name="Mavromatis K."/>
            <person name="Ivanova N."/>
            <person name="Brettin T."/>
            <person name="Detter J.C."/>
            <person name="Han C."/>
            <person name="Larimer F."/>
            <person name="Land M."/>
            <person name="Hauser L."/>
            <person name="Markowitz V."/>
            <person name="Cheng J.-F."/>
            <person name="Hugenholtz P."/>
            <person name="Woyke T."/>
            <person name="Wu D."/>
            <person name="Spring S."/>
            <person name="Lang E."/>
            <person name="Kopitz M."/>
            <person name="Brambilla E."/>
            <person name="Klenk H.-P."/>
            <person name="Eisen J.A."/>
        </authorList>
    </citation>
    <scope>NUCLEOTIDE SEQUENCE [LARGE SCALE GENOMIC DNA]</scope>
    <source>
        <strain evidence="8">ATCC 23117 / DSM 6794 / NBRC 15988 / NCIMB 1366 / Sio-4</strain>
    </source>
</reference>
<dbReference type="InterPro" id="IPR005467">
    <property type="entry name" value="His_kinase_dom"/>
</dbReference>
<evidence type="ECO:0000256" key="5">
    <source>
        <dbReference type="SAM" id="Phobius"/>
    </source>
</evidence>
<name>I4AIK4_BERLS</name>
<dbReference type="PRINTS" id="PR00344">
    <property type="entry name" value="BCTRLSENSOR"/>
</dbReference>
<dbReference type="Pfam" id="PF02518">
    <property type="entry name" value="HATPase_c"/>
    <property type="match status" value="1"/>
</dbReference>
<feature type="transmembrane region" description="Helical" evidence="5">
    <location>
        <begin position="102"/>
        <end position="121"/>
    </location>
</feature>
<dbReference type="Gene3D" id="3.30.565.10">
    <property type="entry name" value="Histidine kinase-like ATPase, C-terminal domain"/>
    <property type="match status" value="1"/>
</dbReference>
<dbReference type="InterPro" id="IPR036890">
    <property type="entry name" value="HATPase_C_sf"/>
</dbReference>
<dbReference type="SUPFAM" id="SSF55874">
    <property type="entry name" value="ATPase domain of HSP90 chaperone/DNA topoisomerase II/histidine kinase"/>
    <property type="match status" value="1"/>
</dbReference>
<evidence type="ECO:0000256" key="4">
    <source>
        <dbReference type="SAM" id="Coils"/>
    </source>
</evidence>
<dbReference type="AlphaFoldDB" id="I4AIK4"/>
<keyword evidence="5" id="KW-0472">Membrane</keyword>
<keyword evidence="5" id="KW-0812">Transmembrane</keyword>
<feature type="domain" description="Histidine kinase" evidence="6">
    <location>
        <begin position="279"/>
        <end position="586"/>
    </location>
</feature>
<proteinExistence type="predicted"/>
<dbReference type="InterPro" id="IPR003661">
    <property type="entry name" value="HisK_dim/P_dom"/>
</dbReference>
<comment type="catalytic activity">
    <reaction evidence="1">
        <text>ATP + protein L-histidine = ADP + protein N-phospho-L-histidine.</text>
        <dbReference type="EC" id="2.7.13.3"/>
    </reaction>
</comment>
<evidence type="ECO:0000259" key="6">
    <source>
        <dbReference type="PROSITE" id="PS50109"/>
    </source>
</evidence>
<dbReference type="Proteomes" id="UP000006054">
    <property type="component" value="Chromosome"/>
</dbReference>
<keyword evidence="3" id="KW-0597">Phosphoprotein</keyword>
<gene>
    <name evidence="7" type="ordered locus">Fleli_1357</name>
</gene>
<feature type="transmembrane region" description="Helical" evidence="5">
    <location>
        <begin position="81"/>
        <end position="96"/>
    </location>
</feature>
<keyword evidence="7" id="KW-0418">Kinase</keyword>
<dbReference type="STRING" id="880071.Fleli_1357"/>
<dbReference type="InterPro" id="IPR036097">
    <property type="entry name" value="HisK_dim/P_sf"/>
</dbReference>
<dbReference type="EC" id="2.7.13.3" evidence="2"/>
<dbReference type="SUPFAM" id="SSF47384">
    <property type="entry name" value="Homodimeric domain of signal transducing histidine kinase"/>
    <property type="match status" value="1"/>
</dbReference>
<dbReference type="Gene3D" id="1.10.287.130">
    <property type="match status" value="1"/>
</dbReference>
<keyword evidence="8" id="KW-1185">Reference proteome</keyword>
<dbReference type="HOGENOM" id="CLU_033150_0_0_10"/>